<name>A0A024UWX9_9STRA</name>
<protein>
    <submittedName>
        <fullName evidence="1">Uncharacterized protein</fullName>
    </submittedName>
</protein>
<dbReference type="VEuPathDB" id="FungiDB:H310_00734"/>
<dbReference type="AlphaFoldDB" id="A0A024UWX9"/>
<evidence type="ECO:0000313" key="1">
    <source>
        <dbReference type="EMBL" id="ETW10427.1"/>
    </source>
</evidence>
<organism evidence="1">
    <name type="scientific">Aphanomyces invadans</name>
    <dbReference type="NCBI Taxonomy" id="157072"/>
    <lineage>
        <taxon>Eukaryota</taxon>
        <taxon>Sar</taxon>
        <taxon>Stramenopiles</taxon>
        <taxon>Oomycota</taxon>
        <taxon>Saprolegniomycetes</taxon>
        <taxon>Saprolegniales</taxon>
        <taxon>Verrucalvaceae</taxon>
        <taxon>Aphanomyces</taxon>
    </lineage>
</organism>
<dbReference type="RefSeq" id="XP_008861838.1">
    <property type="nucleotide sequence ID" value="XM_008863616.1"/>
</dbReference>
<dbReference type="EMBL" id="KI913952">
    <property type="protein sequence ID" value="ETW10427.1"/>
    <property type="molecule type" value="Genomic_DNA"/>
</dbReference>
<accession>A0A024UWX9</accession>
<sequence length="124" mass="14092">MALLHDGRRPKLVWDHADLRDWIAFGCFLAATFHYEPMPKPSPMNRHQQNDAVSNVMEVVTKWMALLRTPKAPAVRLPKCVLGKDKMTVSGKPIPFTRSMSKVARTQIHVLPTIDEQSLEVESM</sequence>
<proteinExistence type="predicted"/>
<gene>
    <name evidence="1" type="ORF">H310_00734</name>
</gene>
<dbReference type="GeneID" id="20077784"/>
<dbReference type="OrthoDB" id="72508at2759"/>
<reference evidence="1" key="1">
    <citation type="submission" date="2013-12" db="EMBL/GenBank/DDBJ databases">
        <title>The Genome Sequence of Aphanomyces invadans NJM9701.</title>
        <authorList>
            <consortium name="The Broad Institute Genomics Platform"/>
            <person name="Russ C."/>
            <person name="Tyler B."/>
            <person name="van West P."/>
            <person name="Dieguez-Uribeondo J."/>
            <person name="Young S.K."/>
            <person name="Zeng Q."/>
            <person name="Gargeya S."/>
            <person name="Fitzgerald M."/>
            <person name="Abouelleil A."/>
            <person name="Alvarado L."/>
            <person name="Chapman S.B."/>
            <person name="Gainer-Dewar J."/>
            <person name="Goldberg J."/>
            <person name="Griggs A."/>
            <person name="Gujja S."/>
            <person name="Hansen M."/>
            <person name="Howarth C."/>
            <person name="Imamovic A."/>
            <person name="Ireland A."/>
            <person name="Larimer J."/>
            <person name="McCowan C."/>
            <person name="Murphy C."/>
            <person name="Pearson M."/>
            <person name="Poon T.W."/>
            <person name="Priest M."/>
            <person name="Roberts A."/>
            <person name="Saif S."/>
            <person name="Shea T."/>
            <person name="Sykes S."/>
            <person name="Wortman J."/>
            <person name="Nusbaum C."/>
            <person name="Birren B."/>
        </authorList>
    </citation>
    <scope>NUCLEOTIDE SEQUENCE [LARGE SCALE GENOMIC DNA]</scope>
    <source>
        <strain evidence="1">NJM9701</strain>
    </source>
</reference>